<dbReference type="EMBL" id="LAZR01000151">
    <property type="protein sequence ID" value="KKN86136.1"/>
    <property type="molecule type" value="Genomic_DNA"/>
</dbReference>
<dbReference type="InterPro" id="IPR005864">
    <property type="entry name" value="ATP_synth_F0_bsu_bac"/>
</dbReference>
<dbReference type="InterPro" id="IPR050059">
    <property type="entry name" value="ATP_synthase_B_chain"/>
</dbReference>
<keyword evidence="5" id="KW-0138">CF(0)</keyword>
<keyword evidence="11" id="KW-0066">ATP synthesis</keyword>
<comment type="function">
    <text evidence="12">F(1)F(0) ATP synthase produces ATP from ADP in the presence of a proton or sodium gradient. F-type ATPases consist of two structural domains, F(1) containing the extramembraneous catalytic core and F(0) containing the membrane proton channel, linked together by a central stalk and a peripheral stalk. During catalysis, ATP synthesis in the catalytic domain of F(1) is coupled via a rotary mechanism of the central stalk subunits to proton translocation.</text>
</comment>
<evidence type="ECO:0000256" key="7">
    <source>
        <dbReference type="ARBA" id="ARBA00022781"/>
    </source>
</evidence>
<dbReference type="PANTHER" id="PTHR33445:SF2">
    <property type="entry name" value="ATP SYNTHASE SUBUNIT B', CHLOROPLASTIC"/>
    <property type="match status" value="1"/>
</dbReference>
<evidence type="ECO:0000256" key="13">
    <source>
        <dbReference type="SAM" id="Phobius"/>
    </source>
</evidence>
<evidence type="ECO:0000256" key="11">
    <source>
        <dbReference type="ARBA" id="ARBA00023310"/>
    </source>
</evidence>
<dbReference type="CDD" id="cd06503">
    <property type="entry name" value="ATP-synt_Fo_b"/>
    <property type="match status" value="1"/>
</dbReference>
<evidence type="ECO:0000256" key="10">
    <source>
        <dbReference type="ARBA" id="ARBA00023136"/>
    </source>
</evidence>
<dbReference type="GO" id="GO:0046961">
    <property type="term" value="F:proton-transporting ATPase activity, rotational mechanism"/>
    <property type="evidence" value="ECO:0007669"/>
    <property type="project" value="TreeGrafter"/>
</dbReference>
<evidence type="ECO:0000256" key="9">
    <source>
        <dbReference type="ARBA" id="ARBA00023065"/>
    </source>
</evidence>
<dbReference type="Pfam" id="PF00430">
    <property type="entry name" value="ATP-synt_B"/>
    <property type="match status" value="1"/>
</dbReference>
<evidence type="ECO:0000256" key="8">
    <source>
        <dbReference type="ARBA" id="ARBA00022989"/>
    </source>
</evidence>
<dbReference type="GO" id="GO:0012505">
    <property type="term" value="C:endomembrane system"/>
    <property type="evidence" value="ECO:0007669"/>
    <property type="project" value="UniProtKB-SubCell"/>
</dbReference>
<keyword evidence="10 13" id="KW-0472">Membrane</keyword>
<proteinExistence type="inferred from homology"/>
<gene>
    <name evidence="14" type="ORF">LCGC14_0271730</name>
</gene>
<keyword evidence="9" id="KW-0406">Ion transport</keyword>
<evidence type="ECO:0000256" key="3">
    <source>
        <dbReference type="ARBA" id="ARBA00005513"/>
    </source>
</evidence>
<dbReference type="AlphaFoldDB" id="A0A0F9WJH2"/>
<evidence type="ECO:0000256" key="4">
    <source>
        <dbReference type="ARBA" id="ARBA00022448"/>
    </source>
</evidence>
<dbReference type="NCBIfam" id="TIGR01144">
    <property type="entry name" value="ATP_synt_b"/>
    <property type="match status" value="1"/>
</dbReference>
<dbReference type="HAMAP" id="MF_01398">
    <property type="entry name" value="ATP_synth_b_bprime"/>
    <property type="match status" value="1"/>
</dbReference>
<protein>
    <recommendedName>
        <fullName evidence="15">ATP synthase F0 subunit B</fullName>
    </recommendedName>
</protein>
<evidence type="ECO:0000313" key="14">
    <source>
        <dbReference type="EMBL" id="KKN86136.1"/>
    </source>
</evidence>
<dbReference type="PANTHER" id="PTHR33445">
    <property type="entry name" value="ATP SYNTHASE SUBUNIT B', CHLOROPLASTIC"/>
    <property type="match status" value="1"/>
</dbReference>
<comment type="subcellular location">
    <subcellularLocation>
        <location evidence="2">Endomembrane system</location>
    </subcellularLocation>
    <subcellularLocation>
        <location evidence="1">Membrane</location>
        <topology evidence="1">Single-pass membrane protein</topology>
    </subcellularLocation>
</comment>
<dbReference type="GO" id="GO:0045259">
    <property type="term" value="C:proton-transporting ATP synthase complex"/>
    <property type="evidence" value="ECO:0007669"/>
    <property type="project" value="UniProtKB-KW"/>
</dbReference>
<dbReference type="InterPro" id="IPR002146">
    <property type="entry name" value="ATP_synth_b/b'su_bac/chlpt"/>
</dbReference>
<accession>A0A0F9WJH2</accession>
<sequence>MRIDWWTLGIQTVNVLILVWLLARFFWRPLAAMIETRRKAAAGSLAEAEAERSEARSALAEIETTRAGFAEERARIVAEAQVAAEKVRAGVLAKAEAEAEVLRDTARAEIEKETEANRENWAEQASRLAVDIARRLVARLDDKALQEAFLDSLVAEIGRLPDHARHSLARDGAIFEAVSASPLADEDKERVRTRLVDALGGSPRLDFKADPKLLAGLELHGSHILVTNSWRADLDRILTELSHDVRD</sequence>
<keyword evidence="7" id="KW-0375">Hydrogen ion transport</keyword>
<reference evidence="14" key="1">
    <citation type="journal article" date="2015" name="Nature">
        <title>Complex archaea that bridge the gap between prokaryotes and eukaryotes.</title>
        <authorList>
            <person name="Spang A."/>
            <person name="Saw J.H."/>
            <person name="Jorgensen S.L."/>
            <person name="Zaremba-Niedzwiedzka K."/>
            <person name="Martijn J."/>
            <person name="Lind A.E."/>
            <person name="van Eijk R."/>
            <person name="Schleper C."/>
            <person name="Guy L."/>
            <person name="Ettema T.J."/>
        </authorList>
    </citation>
    <scope>NUCLEOTIDE SEQUENCE</scope>
</reference>
<comment type="caution">
    <text evidence="14">The sequence shown here is derived from an EMBL/GenBank/DDBJ whole genome shotgun (WGS) entry which is preliminary data.</text>
</comment>
<evidence type="ECO:0000256" key="12">
    <source>
        <dbReference type="ARBA" id="ARBA00025198"/>
    </source>
</evidence>
<organism evidence="14">
    <name type="scientific">marine sediment metagenome</name>
    <dbReference type="NCBI Taxonomy" id="412755"/>
    <lineage>
        <taxon>unclassified sequences</taxon>
        <taxon>metagenomes</taxon>
        <taxon>ecological metagenomes</taxon>
    </lineage>
</organism>
<feature type="transmembrane region" description="Helical" evidence="13">
    <location>
        <begin position="6"/>
        <end position="27"/>
    </location>
</feature>
<name>A0A0F9WJH2_9ZZZZ</name>
<evidence type="ECO:0008006" key="15">
    <source>
        <dbReference type="Google" id="ProtNLM"/>
    </source>
</evidence>
<comment type="similarity">
    <text evidence="3">Belongs to the ATPase B chain family.</text>
</comment>
<dbReference type="GO" id="GO:0015986">
    <property type="term" value="P:proton motive force-driven ATP synthesis"/>
    <property type="evidence" value="ECO:0007669"/>
    <property type="project" value="InterPro"/>
</dbReference>
<keyword evidence="8 13" id="KW-1133">Transmembrane helix</keyword>
<keyword evidence="4" id="KW-0813">Transport</keyword>
<evidence type="ECO:0000256" key="6">
    <source>
        <dbReference type="ARBA" id="ARBA00022692"/>
    </source>
</evidence>
<evidence type="ECO:0000256" key="1">
    <source>
        <dbReference type="ARBA" id="ARBA00004167"/>
    </source>
</evidence>
<keyword evidence="6 13" id="KW-0812">Transmembrane</keyword>
<evidence type="ECO:0000256" key="5">
    <source>
        <dbReference type="ARBA" id="ARBA00022547"/>
    </source>
</evidence>
<evidence type="ECO:0000256" key="2">
    <source>
        <dbReference type="ARBA" id="ARBA00004308"/>
    </source>
</evidence>